<dbReference type="InterPro" id="IPR023296">
    <property type="entry name" value="Glyco_hydro_beta-prop_sf"/>
</dbReference>
<evidence type="ECO:0000256" key="4">
    <source>
        <dbReference type="PIRSR" id="PIRSR606710-2"/>
    </source>
</evidence>
<evidence type="ECO:0000256" key="2">
    <source>
        <dbReference type="ARBA" id="ARBA00022801"/>
    </source>
</evidence>
<evidence type="ECO:0000256" key="3">
    <source>
        <dbReference type="ARBA" id="ARBA00023295"/>
    </source>
</evidence>
<comment type="similarity">
    <text evidence="1 5">Belongs to the glycosyl hydrolase 43 family.</text>
</comment>
<comment type="caution">
    <text evidence="6">The sequence shown here is derived from an EMBL/GenBank/DDBJ whole genome shotgun (WGS) entry which is preliminary data.</text>
</comment>
<evidence type="ECO:0000313" key="6">
    <source>
        <dbReference type="EMBL" id="TRW15028.1"/>
    </source>
</evidence>
<feature type="site" description="Important for catalytic activity, responsible for pKa modulation of the active site Glu and correct orientation of both the proton donor and substrate" evidence="4">
    <location>
        <position position="240"/>
    </location>
</feature>
<proteinExistence type="inferred from homology"/>
<dbReference type="EMBL" id="VJWA01000002">
    <property type="protein sequence ID" value="TRW15028.1"/>
    <property type="molecule type" value="Genomic_DNA"/>
</dbReference>
<dbReference type="Gene3D" id="2.115.10.20">
    <property type="entry name" value="Glycosyl hydrolase domain, family 43"/>
    <property type="match status" value="2"/>
</dbReference>
<sequence length="483" mass="53332">MINTLVAFRRPRNHPGTIMDTTNAFTVEAAADGVATRLTVKRGDKSRDYLIPTGEHADYLTFFRALSVDFGTRNPETHTGAAPADGPVPDWRPLIVTNLSERTTAGYGDPAVLKTDEGYFLTATSNDSPDAFPILRSDDLKHWTHEGFAFPEGSAPDWTAQGRTVGDFWAPEMAKVGDEYWLVYTARQHSNALAIGLAKAPSPTGPWTDIGQPLLSGHAVDTTEFTGETGTPALSGGVIDSHIFIDHNGDRYLFWKRDTNGIWPRPLAGLLRRRPELIDRLFAKADDRLTAEWAAAIQPWANSRRPMERFFLMGPLIEAVLDNWDHAKTLLAEVPEAEMIVAALTTPIHAQRLSETGELIGEDALVLANDLDWEGHLIEGPWVTYQQGRYWLFYAGNDFGTPAYGIGVAVADHPLGPYVKQTEPLLKTTRAWWAPGHASVAEGLDGEPQLFFHAFAPGTGGYNTFRALLTTRLRFTPERVELC</sequence>
<organism evidence="6 7">
    <name type="scientific">Glacieibacterium frigidum</name>
    <dbReference type="NCBI Taxonomy" id="2593303"/>
    <lineage>
        <taxon>Bacteria</taxon>
        <taxon>Pseudomonadati</taxon>
        <taxon>Pseudomonadota</taxon>
        <taxon>Alphaproteobacteria</taxon>
        <taxon>Sphingomonadales</taxon>
        <taxon>Sphingosinicellaceae</taxon>
        <taxon>Glacieibacterium</taxon>
    </lineage>
</organism>
<name>A0A552U9Z1_9SPHN</name>
<dbReference type="SUPFAM" id="SSF75005">
    <property type="entry name" value="Arabinanase/levansucrase/invertase"/>
    <property type="match status" value="1"/>
</dbReference>
<accession>A0A552U9Z1</accession>
<dbReference type="InterPro" id="IPR051795">
    <property type="entry name" value="Glycosyl_Hydrlase_43"/>
</dbReference>
<protein>
    <submittedName>
        <fullName evidence="6">Family 43 glycosylhydrolase</fullName>
    </submittedName>
</protein>
<dbReference type="Proteomes" id="UP000317894">
    <property type="component" value="Unassembled WGS sequence"/>
</dbReference>
<keyword evidence="3 5" id="KW-0326">Glycosidase</keyword>
<keyword evidence="7" id="KW-1185">Reference proteome</keyword>
<evidence type="ECO:0000256" key="1">
    <source>
        <dbReference type="ARBA" id="ARBA00009865"/>
    </source>
</evidence>
<dbReference type="OrthoDB" id="9760116at2"/>
<evidence type="ECO:0000256" key="5">
    <source>
        <dbReference type="RuleBase" id="RU361187"/>
    </source>
</evidence>
<keyword evidence="2 5" id="KW-0378">Hydrolase</keyword>
<dbReference type="PANTHER" id="PTHR42812">
    <property type="entry name" value="BETA-XYLOSIDASE"/>
    <property type="match status" value="1"/>
</dbReference>
<gene>
    <name evidence="6" type="ORF">FMM06_15350</name>
</gene>
<dbReference type="GO" id="GO:0005975">
    <property type="term" value="P:carbohydrate metabolic process"/>
    <property type="evidence" value="ECO:0007669"/>
    <property type="project" value="InterPro"/>
</dbReference>
<evidence type="ECO:0000313" key="7">
    <source>
        <dbReference type="Proteomes" id="UP000317894"/>
    </source>
</evidence>
<dbReference type="GO" id="GO:0004553">
    <property type="term" value="F:hydrolase activity, hydrolyzing O-glycosyl compounds"/>
    <property type="evidence" value="ECO:0007669"/>
    <property type="project" value="InterPro"/>
</dbReference>
<dbReference type="PANTHER" id="PTHR42812:SF5">
    <property type="entry name" value="ENDO-ARABINASE"/>
    <property type="match status" value="1"/>
</dbReference>
<dbReference type="InterPro" id="IPR006710">
    <property type="entry name" value="Glyco_hydro_43"/>
</dbReference>
<dbReference type="Pfam" id="PF04616">
    <property type="entry name" value="Glyco_hydro_43"/>
    <property type="match status" value="2"/>
</dbReference>
<dbReference type="AlphaFoldDB" id="A0A552U9Z1"/>
<reference evidence="6 7" key="1">
    <citation type="submission" date="2019-07" db="EMBL/GenBank/DDBJ databases">
        <title>Novel species isolated from glacier.</title>
        <authorList>
            <person name="Liu Q."/>
            <person name="Xin Y.-H."/>
        </authorList>
    </citation>
    <scope>NUCLEOTIDE SEQUENCE [LARGE SCALE GENOMIC DNA]</scope>
    <source>
        <strain evidence="6 7">LB1R16</strain>
    </source>
</reference>